<reference evidence="2 3" key="1">
    <citation type="submission" date="2024-09" db="EMBL/GenBank/DDBJ databases">
        <authorList>
            <person name="Sun Q."/>
            <person name="Mori K."/>
        </authorList>
    </citation>
    <scope>NUCLEOTIDE SEQUENCE [LARGE SCALE GENOMIC DNA]</scope>
    <source>
        <strain evidence="2 3">CCM 3426</strain>
    </source>
</reference>
<dbReference type="Proteomes" id="UP001589647">
    <property type="component" value="Unassembled WGS sequence"/>
</dbReference>
<evidence type="ECO:0000313" key="2">
    <source>
        <dbReference type="EMBL" id="MFB9206418.1"/>
    </source>
</evidence>
<evidence type="ECO:0000256" key="1">
    <source>
        <dbReference type="SAM" id="Phobius"/>
    </source>
</evidence>
<dbReference type="EMBL" id="JBHMEI010000037">
    <property type="protein sequence ID" value="MFB9206418.1"/>
    <property type="molecule type" value="Genomic_DNA"/>
</dbReference>
<dbReference type="InterPro" id="IPR047789">
    <property type="entry name" value="CU044_5270-like"/>
</dbReference>
<feature type="transmembrane region" description="Helical" evidence="1">
    <location>
        <begin position="40"/>
        <end position="60"/>
    </location>
</feature>
<proteinExistence type="predicted"/>
<organism evidence="2 3">
    <name type="scientific">Nonomuraea spiralis</name>
    <dbReference type="NCBI Taxonomy" id="46182"/>
    <lineage>
        <taxon>Bacteria</taxon>
        <taxon>Bacillati</taxon>
        <taxon>Actinomycetota</taxon>
        <taxon>Actinomycetes</taxon>
        <taxon>Streptosporangiales</taxon>
        <taxon>Streptosporangiaceae</taxon>
        <taxon>Nonomuraea</taxon>
    </lineage>
</organism>
<dbReference type="RefSeq" id="WP_189651088.1">
    <property type="nucleotide sequence ID" value="NZ_BMRC01000017.1"/>
</dbReference>
<name>A0ABV5IQU0_9ACTN</name>
<gene>
    <name evidence="2" type="ORF">ACFFV7_34840</name>
</gene>
<dbReference type="NCBIfam" id="NF038083">
    <property type="entry name" value="CU044_5270_fam"/>
    <property type="match status" value="1"/>
</dbReference>
<keyword evidence="1" id="KW-1133">Transmembrane helix</keyword>
<keyword evidence="1" id="KW-0812">Transmembrane</keyword>
<evidence type="ECO:0000313" key="3">
    <source>
        <dbReference type="Proteomes" id="UP001589647"/>
    </source>
</evidence>
<keyword evidence="3" id="KW-1185">Reference proteome</keyword>
<protein>
    <submittedName>
        <fullName evidence="2">CU044_5270 family protein</fullName>
    </submittedName>
</protein>
<keyword evidence="1" id="KW-0472">Membrane</keyword>
<sequence length="329" mass="35584">MDDDLTLLRELRADAPEPDADRLRAVRARALVPARKRRRFWAVPSLLAAATAAAAVVVAVNGSHTPAPAPPGAMTTMPVRAETVLRQAALVAEGRRKHHEPRPDQWLYRKDLVKQPSEEQGTVGESWIRYDGTRYAYRQNGGSMESLDITPDPDDDDLTPRQYAAKFADLPTEPAALLDHVRGDRHWSTLPKGAEAEQPDARAFRVLSVYLDAGVPMPPQVEAAIFRALAELPGVRVDLGVRDAAGRAGIGIAYEPAGSVPGGSVRDAQGRIVSRSYLVLDAATYRFLGRRVDTLQDEGIGGEVTARKGTFYASADLATGVVDEPGQIP</sequence>
<comment type="caution">
    <text evidence="2">The sequence shown here is derived from an EMBL/GenBank/DDBJ whole genome shotgun (WGS) entry which is preliminary data.</text>
</comment>
<accession>A0ABV5IQU0</accession>